<sequence length="101" mass="11474">MEVEQKPNIPARFSDDVQSITETQQPKQKYGLPENFNSAEHPHVIMRSRSKEIDHSEAQRKRRSKNRLSNRRSTGFVSAEQIDEALAMGPAIPNSETGQNL</sequence>
<name>A0A834HP59_RHYFE</name>
<feature type="region of interest" description="Disordered" evidence="1">
    <location>
        <begin position="1"/>
        <end position="101"/>
    </location>
</feature>
<evidence type="ECO:0000313" key="3">
    <source>
        <dbReference type="Proteomes" id="UP000625711"/>
    </source>
</evidence>
<proteinExistence type="predicted"/>
<evidence type="ECO:0000256" key="1">
    <source>
        <dbReference type="SAM" id="MobiDB-lite"/>
    </source>
</evidence>
<comment type="caution">
    <text evidence="2">The sequence shown here is derived from an EMBL/GenBank/DDBJ whole genome shotgun (WGS) entry which is preliminary data.</text>
</comment>
<dbReference type="OrthoDB" id="6759887at2759"/>
<feature type="compositionally biased region" description="Basic residues" evidence="1">
    <location>
        <begin position="60"/>
        <end position="70"/>
    </location>
</feature>
<evidence type="ECO:0000313" key="2">
    <source>
        <dbReference type="EMBL" id="KAF7265997.1"/>
    </source>
</evidence>
<dbReference type="Gene3D" id="6.10.140.390">
    <property type="match status" value="1"/>
</dbReference>
<feature type="compositionally biased region" description="Polar residues" evidence="1">
    <location>
        <begin position="16"/>
        <end position="27"/>
    </location>
</feature>
<organism evidence="2 3">
    <name type="scientific">Rhynchophorus ferrugineus</name>
    <name type="common">Red palm weevil</name>
    <name type="synonym">Curculio ferrugineus</name>
    <dbReference type="NCBI Taxonomy" id="354439"/>
    <lineage>
        <taxon>Eukaryota</taxon>
        <taxon>Metazoa</taxon>
        <taxon>Ecdysozoa</taxon>
        <taxon>Arthropoda</taxon>
        <taxon>Hexapoda</taxon>
        <taxon>Insecta</taxon>
        <taxon>Pterygota</taxon>
        <taxon>Neoptera</taxon>
        <taxon>Endopterygota</taxon>
        <taxon>Coleoptera</taxon>
        <taxon>Polyphaga</taxon>
        <taxon>Cucujiformia</taxon>
        <taxon>Curculionidae</taxon>
        <taxon>Dryophthorinae</taxon>
        <taxon>Rhynchophorus</taxon>
    </lineage>
</organism>
<keyword evidence="3" id="KW-1185">Reference proteome</keyword>
<reference evidence="2" key="1">
    <citation type="submission" date="2020-08" db="EMBL/GenBank/DDBJ databases">
        <title>Genome sequencing and assembly of the red palm weevil Rhynchophorus ferrugineus.</title>
        <authorList>
            <person name="Dias G.B."/>
            <person name="Bergman C.M."/>
            <person name="Manee M."/>
        </authorList>
    </citation>
    <scope>NUCLEOTIDE SEQUENCE</scope>
    <source>
        <strain evidence="2">AA-2017</strain>
        <tissue evidence="2">Whole larva</tissue>
    </source>
</reference>
<dbReference type="AlphaFoldDB" id="A0A834HP59"/>
<gene>
    <name evidence="2" type="ORF">GWI33_020729</name>
</gene>
<feature type="compositionally biased region" description="Basic and acidic residues" evidence="1">
    <location>
        <begin position="49"/>
        <end position="59"/>
    </location>
</feature>
<dbReference type="Proteomes" id="UP000625711">
    <property type="component" value="Unassembled WGS sequence"/>
</dbReference>
<protein>
    <submittedName>
        <fullName evidence="2">Uncharacterized protein</fullName>
    </submittedName>
</protein>
<accession>A0A834HP59</accession>
<dbReference type="EMBL" id="JAACXV010014582">
    <property type="protein sequence ID" value="KAF7265997.1"/>
    <property type="molecule type" value="Genomic_DNA"/>
</dbReference>